<name>A0ABR0ELS7_ZASCE</name>
<dbReference type="InterPro" id="IPR036322">
    <property type="entry name" value="WD40_repeat_dom_sf"/>
</dbReference>
<proteinExistence type="predicted"/>
<dbReference type="Proteomes" id="UP001305779">
    <property type="component" value="Unassembled WGS sequence"/>
</dbReference>
<feature type="compositionally biased region" description="Basic and acidic residues" evidence="1">
    <location>
        <begin position="528"/>
        <end position="540"/>
    </location>
</feature>
<evidence type="ECO:0000313" key="3">
    <source>
        <dbReference type="Proteomes" id="UP001305779"/>
    </source>
</evidence>
<accession>A0ABR0ELS7</accession>
<gene>
    <name evidence="2" type="ORF">PRZ48_005582</name>
</gene>
<reference evidence="2 3" key="1">
    <citation type="journal article" date="2023" name="G3 (Bethesda)">
        <title>A chromosome-level genome assembly of Zasmidium syzygii isolated from banana leaves.</title>
        <authorList>
            <person name="van Westerhoven A.C."/>
            <person name="Mehrabi R."/>
            <person name="Talebi R."/>
            <person name="Steentjes M.B.F."/>
            <person name="Corcolon B."/>
            <person name="Chong P.A."/>
            <person name="Kema G.H.J."/>
            <person name="Seidl M.F."/>
        </authorList>
    </citation>
    <scope>NUCLEOTIDE SEQUENCE [LARGE SCALE GENOMIC DNA]</scope>
    <source>
        <strain evidence="2 3">P124</strain>
    </source>
</reference>
<evidence type="ECO:0000313" key="2">
    <source>
        <dbReference type="EMBL" id="KAK4502158.1"/>
    </source>
</evidence>
<comment type="caution">
    <text evidence="2">The sequence shown here is derived from an EMBL/GenBank/DDBJ whole genome shotgun (WGS) entry which is preliminary data.</text>
</comment>
<feature type="region of interest" description="Disordered" evidence="1">
    <location>
        <begin position="520"/>
        <end position="546"/>
    </location>
</feature>
<keyword evidence="3" id="KW-1185">Reference proteome</keyword>
<dbReference type="EMBL" id="JAXOVC010000004">
    <property type="protein sequence ID" value="KAK4502158.1"/>
    <property type="molecule type" value="Genomic_DNA"/>
</dbReference>
<protein>
    <recommendedName>
        <fullName evidence="4">WD40 repeat-like protein</fullName>
    </recommendedName>
</protein>
<dbReference type="InterPro" id="IPR015943">
    <property type="entry name" value="WD40/YVTN_repeat-like_dom_sf"/>
</dbReference>
<dbReference type="Gene3D" id="2.130.10.10">
    <property type="entry name" value="YVTN repeat-like/Quinoprotein amine dehydrogenase"/>
    <property type="match status" value="1"/>
</dbReference>
<evidence type="ECO:0008006" key="4">
    <source>
        <dbReference type="Google" id="ProtNLM"/>
    </source>
</evidence>
<evidence type="ECO:0000256" key="1">
    <source>
        <dbReference type="SAM" id="MobiDB-lite"/>
    </source>
</evidence>
<organism evidence="2 3">
    <name type="scientific">Zasmidium cellare</name>
    <name type="common">Wine cellar mold</name>
    <name type="synonym">Racodium cellare</name>
    <dbReference type="NCBI Taxonomy" id="395010"/>
    <lineage>
        <taxon>Eukaryota</taxon>
        <taxon>Fungi</taxon>
        <taxon>Dikarya</taxon>
        <taxon>Ascomycota</taxon>
        <taxon>Pezizomycotina</taxon>
        <taxon>Dothideomycetes</taxon>
        <taxon>Dothideomycetidae</taxon>
        <taxon>Mycosphaerellales</taxon>
        <taxon>Mycosphaerellaceae</taxon>
        <taxon>Zasmidium</taxon>
    </lineage>
</organism>
<dbReference type="SUPFAM" id="SSF50978">
    <property type="entry name" value="WD40 repeat-like"/>
    <property type="match status" value="1"/>
</dbReference>
<sequence>MESKEPKQTKNLTDLPPELLDHITHYLPTASSIASLDRGKKIDRWRRPKGQTIGFTPHLDVHEDVGVAWQDRTETLAFSAGAEVCIRRTKRRDHGADTVKWTTYRPLSAVEGKDDITALHLVPGDDGGHQRLLTGTANGDLQLLSIPGSESGSKDVPITYFATKGMPVRSTSLLQNDSEPTLLAANLGDTRLVLYNADPEKTKVCPSSQVDIKPPLRADGNPATAHRAWTASFLSPSRLGVGVGPSEDPIHIYSIDESGLYPKALRKFSLQNDLDKLDGNISLAGFPKKTTSSVYTIVPLPSTVGSANDGNVFLSGAYDGIIRLHDMRSDRDVEHAYIDAADDSPIYSLLPRGREKLVAGTSRHNLLKVFDMRLGAKCYSFLDANPSVNGSSEVTDPEKDFNVFLRPNNTSFSARGSNSWSQGRNRHAESSVYSLASSSAHSPYIYAGVENAIMSLAFTEILDAYPDPAFFEPWSAQAESKPGSNSRMIQSKEVLGLAMYDQGANMRLCIQRSPWETWRASAQRRRERKEQGRLDERWKGAAEFGP</sequence>